<protein>
    <submittedName>
        <fullName evidence="8">DNA-directed RNA polymerase sigma-70 factor</fullName>
    </submittedName>
</protein>
<dbReference type="PANTHER" id="PTHR43133:SF62">
    <property type="entry name" value="RNA POLYMERASE SIGMA FACTOR SIGZ"/>
    <property type="match status" value="1"/>
</dbReference>
<evidence type="ECO:0000256" key="5">
    <source>
        <dbReference type="SAM" id="MobiDB-lite"/>
    </source>
</evidence>
<dbReference type="EMBL" id="BKAG01000054">
    <property type="protein sequence ID" value="GEP45628.1"/>
    <property type="molecule type" value="Genomic_DNA"/>
</dbReference>
<proteinExistence type="inferred from homology"/>
<dbReference type="InterPro" id="IPR007627">
    <property type="entry name" value="RNA_pol_sigma70_r2"/>
</dbReference>
<dbReference type="GO" id="GO:0006352">
    <property type="term" value="P:DNA-templated transcription initiation"/>
    <property type="evidence" value="ECO:0007669"/>
    <property type="project" value="InterPro"/>
</dbReference>
<dbReference type="RefSeq" id="WP_146854695.1">
    <property type="nucleotide sequence ID" value="NZ_BKAG01000054.1"/>
</dbReference>
<dbReference type="PANTHER" id="PTHR43133">
    <property type="entry name" value="RNA POLYMERASE ECF-TYPE SIGMA FACTO"/>
    <property type="match status" value="1"/>
</dbReference>
<dbReference type="InterPro" id="IPR036388">
    <property type="entry name" value="WH-like_DNA-bd_sf"/>
</dbReference>
<reference evidence="8 9" key="1">
    <citation type="submission" date="2019-07" db="EMBL/GenBank/DDBJ databases">
        <title>Whole genome shotgun sequence of Brevifollis gellanilyticus NBRC 108608.</title>
        <authorList>
            <person name="Hosoyama A."/>
            <person name="Uohara A."/>
            <person name="Ohji S."/>
            <person name="Ichikawa N."/>
        </authorList>
    </citation>
    <scope>NUCLEOTIDE SEQUENCE [LARGE SCALE GENOMIC DNA]</scope>
    <source>
        <strain evidence="8 9">NBRC 108608</strain>
    </source>
</reference>
<evidence type="ECO:0000313" key="9">
    <source>
        <dbReference type="Proteomes" id="UP000321577"/>
    </source>
</evidence>
<dbReference type="NCBIfam" id="TIGR02937">
    <property type="entry name" value="sigma70-ECF"/>
    <property type="match status" value="1"/>
</dbReference>
<dbReference type="InterPro" id="IPR014284">
    <property type="entry name" value="RNA_pol_sigma-70_dom"/>
</dbReference>
<dbReference type="GO" id="GO:0003677">
    <property type="term" value="F:DNA binding"/>
    <property type="evidence" value="ECO:0007669"/>
    <property type="project" value="InterPro"/>
</dbReference>
<dbReference type="SUPFAM" id="SSF88946">
    <property type="entry name" value="Sigma2 domain of RNA polymerase sigma factors"/>
    <property type="match status" value="1"/>
</dbReference>
<name>A0A512MFY0_9BACT</name>
<comment type="caution">
    <text evidence="8">The sequence shown here is derived from an EMBL/GenBank/DDBJ whole genome shotgun (WGS) entry which is preliminary data.</text>
</comment>
<dbReference type="InterPro" id="IPR039425">
    <property type="entry name" value="RNA_pol_sigma-70-like"/>
</dbReference>
<keyword evidence="9" id="KW-1185">Reference proteome</keyword>
<dbReference type="InterPro" id="IPR013324">
    <property type="entry name" value="RNA_pol_sigma_r3/r4-like"/>
</dbReference>
<comment type="similarity">
    <text evidence="1">Belongs to the sigma-70 factor family. ECF subfamily.</text>
</comment>
<dbReference type="OrthoDB" id="9798255at2"/>
<dbReference type="Proteomes" id="UP000321577">
    <property type="component" value="Unassembled WGS sequence"/>
</dbReference>
<evidence type="ECO:0000259" key="7">
    <source>
        <dbReference type="Pfam" id="PF08281"/>
    </source>
</evidence>
<keyword evidence="8" id="KW-0240">DNA-directed RNA polymerase</keyword>
<evidence type="ECO:0000256" key="4">
    <source>
        <dbReference type="ARBA" id="ARBA00023163"/>
    </source>
</evidence>
<dbReference type="Pfam" id="PF04542">
    <property type="entry name" value="Sigma70_r2"/>
    <property type="match status" value="1"/>
</dbReference>
<feature type="compositionally biased region" description="Polar residues" evidence="5">
    <location>
        <begin position="1"/>
        <end position="16"/>
    </location>
</feature>
<dbReference type="GO" id="GO:0000428">
    <property type="term" value="C:DNA-directed RNA polymerase complex"/>
    <property type="evidence" value="ECO:0007669"/>
    <property type="project" value="UniProtKB-KW"/>
</dbReference>
<gene>
    <name evidence="8" type="ORF">BGE01nite_49190</name>
</gene>
<dbReference type="Gene3D" id="1.10.10.10">
    <property type="entry name" value="Winged helix-like DNA-binding domain superfamily/Winged helix DNA-binding domain"/>
    <property type="match status" value="1"/>
</dbReference>
<dbReference type="CDD" id="cd06171">
    <property type="entry name" value="Sigma70_r4"/>
    <property type="match status" value="1"/>
</dbReference>
<evidence type="ECO:0000313" key="8">
    <source>
        <dbReference type="EMBL" id="GEP45628.1"/>
    </source>
</evidence>
<keyword evidence="3" id="KW-0731">Sigma factor</keyword>
<accession>A0A512MFY0</accession>
<dbReference type="Gene3D" id="1.10.1740.10">
    <property type="match status" value="1"/>
</dbReference>
<feature type="region of interest" description="Disordered" evidence="5">
    <location>
        <begin position="1"/>
        <end position="21"/>
    </location>
</feature>
<keyword evidence="4" id="KW-0804">Transcription</keyword>
<sequence length="208" mass="23197">MNTNSHNTLTSASNSAAPLPSDEELMAGIQQRDAAALEALYQRYRPVLKSAIQRIVNDDASAEDVLQDCLVELWRHAHHFSPEKGRVLGWIVTLAKRRAIDHIRRSMSYSSAKDRMESEVTAHITLQDAATDCEDHDLSQVLHQHLRLLPVAQQEVISLAFLQGMSQREVAAAAHLPLGTVKTRIELGLKKLRDAFRTRNAIHSLQAA</sequence>
<keyword evidence="2" id="KW-0805">Transcription regulation</keyword>
<organism evidence="8 9">
    <name type="scientific">Brevifollis gellanilyticus</name>
    <dbReference type="NCBI Taxonomy" id="748831"/>
    <lineage>
        <taxon>Bacteria</taxon>
        <taxon>Pseudomonadati</taxon>
        <taxon>Verrucomicrobiota</taxon>
        <taxon>Verrucomicrobiia</taxon>
        <taxon>Verrucomicrobiales</taxon>
        <taxon>Verrucomicrobiaceae</taxon>
    </lineage>
</organism>
<dbReference type="InterPro" id="IPR013325">
    <property type="entry name" value="RNA_pol_sigma_r2"/>
</dbReference>
<dbReference type="AlphaFoldDB" id="A0A512MFY0"/>
<evidence type="ECO:0000256" key="2">
    <source>
        <dbReference type="ARBA" id="ARBA00023015"/>
    </source>
</evidence>
<dbReference type="GO" id="GO:0016987">
    <property type="term" value="F:sigma factor activity"/>
    <property type="evidence" value="ECO:0007669"/>
    <property type="project" value="UniProtKB-KW"/>
</dbReference>
<dbReference type="Pfam" id="PF08281">
    <property type="entry name" value="Sigma70_r4_2"/>
    <property type="match status" value="1"/>
</dbReference>
<evidence type="ECO:0000259" key="6">
    <source>
        <dbReference type="Pfam" id="PF04542"/>
    </source>
</evidence>
<dbReference type="InterPro" id="IPR013249">
    <property type="entry name" value="RNA_pol_sigma70_r4_t2"/>
</dbReference>
<evidence type="ECO:0000256" key="1">
    <source>
        <dbReference type="ARBA" id="ARBA00010641"/>
    </source>
</evidence>
<dbReference type="SUPFAM" id="SSF88659">
    <property type="entry name" value="Sigma3 and sigma4 domains of RNA polymerase sigma factors"/>
    <property type="match status" value="1"/>
</dbReference>
<evidence type="ECO:0000256" key="3">
    <source>
        <dbReference type="ARBA" id="ARBA00023082"/>
    </source>
</evidence>
<feature type="domain" description="RNA polymerase sigma-70 region 2" evidence="6">
    <location>
        <begin position="40"/>
        <end position="106"/>
    </location>
</feature>
<feature type="domain" description="RNA polymerase sigma factor 70 region 4 type 2" evidence="7">
    <location>
        <begin position="141"/>
        <end position="192"/>
    </location>
</feature>